<gene>
    <name evidence="2" type="ORF">H0A36_09215</name>
</gene>
<organism evidence="2 3">
    <name type="scientific">Spartinivicinus marinus</name>
    <dbReference type="NCBI Taxonomy" id="2994442"/>
    <lineage>
        <taxon>Bacteria</taxon>
        <taxon>Pseudomonadati</taxon>
        <taxon>Pseudomonadota</taxon>
        <taxon>Gammaproteobacteria</taxon>
        <taxon>Oceanospirillales</taxon>
        <taxon>Zooshikellaceae</taxon>
        <taxon>Spartinivicinus</taxon>
    </lineage>
</organism>
<feature type="signal peptide" evidence="1">
    <location>
        <begin position="1"/>
        <end position="27"/>
    </location>
</feature>
<dbReference type="AlphaFoldDB" id="A0A853I3W2"/>
<comment type="caution">
    <text evidence="2">The sequence shown here is derived from an EMBL/GenBank/DDBJ whole genome shotgun (WGS) entry which is preliminary data.</text>
</comment>
<dbReference type="InterPro" id="IPR013783">
    <property type="entry name" value="Ig-like_fold"/>
</dbReference>
<keyword evidence="1" id="KW-0732">Signal</keyword>
<dbReference type="SUPFAM" id="SSF81296">
    <property type="entry name" value="E set domains"/>
    <property type="match status" value="1"/>
</dbReference>
<feature type="chain" id="PRO_5032760208" evidence="1">
    <location>
        <begin position="28"/>
        <end position="112"/>
    </location>
</feature>
<dbReference type="EMBL" id="JACCKB010000011">
    <property type="protein sequence ID" value="NYZ66192.1"/>
    <property type="molecule type" value="Genomic_DNA"/>
</dbReference>
<dbReference type="InterPro" id="IPR014756">
    <property type="entry name" value="Ig_E-set"/>
</dbReference>
<dbReference type="RefSeq" id="WP_180568220.1">
    <property type="nucleotide sequence ID" value="NZ_JACCKB010000011.1"/>
</dbReference>
<evidence type="ECO:0000313" key="2">
    <source>
        <dbReference type="EMBL" id="NYZ66192.1"/>
    </source>
</evidence>
<protein>
    <submittedName>
        <fullName evidence="2">Uncharacterized protein</fullName>
    </submittedName>
</protein>
<evidence type="ECO:0000313" key="3">
    <source>
        <dbReference type="Proteomes" id="UP000569732"/>
    </source>
</evidence>
<proteinExistence type="predicted"/>
<name>A0A853I3W2_9GAMM</name>
<sequence length="112" mass="12614">MTKQNKCRLPWLSGLSLVSGIGLAVFAANVKADMVPAKPQLREWYFPTQLPQNPEGNKVKVGWDIWYGNKGDHWKVKVNDQIIHNVKLSSFDSANKHQHDEAEVLLATAGEY</sequence>
<keyword evidence="3" id="KW-1185">Reference proteome</keyword>
<evidence type="ECO:0000256" key="1">
    <source>
        <dbReference type="SAM" id="SignalP"/>
    </source>
</evidence>
<dbReference type="Gene3D" id="2.60.40.10">
    <property type="entry name" value="Immunoglobulins"/>
    <property type="match status" value="1"/>
</dbReference>
<accession>A0A853I3W2</accession>
<dbReference type="Proteomes" id="UP000569732">
    <property type="component" value="Unassembled WGS sequence"/>
</dbReference>
<reference evidence="2 3" key="1">
    <citation type="submission" date="2020-07" db="EMBL/GenBank/DDBJ databases">
        <title>Endozoicomonas sp. nov., isolated from sediment.</title>
        <authorList>
            <person name="Gu T."/>
        </authorList>
    </citation>
    <scope>NUCLEOTIDE SEQUENCE [LARGE SCALE GENOMIC DNA]</scope>
    <source>
        <strain evidence="2 3">SM1973</strain>
    </source>
</reference>